<feature type="compositionally biased region" description="Basic and acidic residues" evidence="1">
    <location>
        <begin position="704"/>
        <end position="728"/>
    </location>
</feature>
<evidence type="ECO:0000256" key="1">
    <source>
        <dbReference type="SAM" id="MobiDB-lite"/>
    </source>
</evidence>
<comment type="caution">
    <text evidence="2">The sequence shown here is derived from an EMBL/GenBank/DDBJ whole genome shotgun (WGS) entry which is preliminary data.</text>
</comment>
<sequence length="929" mass="102615">MTELLYCLHLQLYRDSKDRYKQGQTKASLSLQHFLGVESGFTLDKESNTIAILCQDVTVVLAFDTRERLIQWQVKIASNLGEDQQYLIQIGSAPPKTKIAPGPARLHIQEYRFSLTMGVPPRLIGVWTISQLRKYGVVDNRFCFEGGSTCGRLEGVYVLVSDQGEEITKAFKAASEGKLIPKRKQVSRNSTVSVTESPRRRTASRVKSVTTTDQSETPLSVPMWENMETQDNSECGDTVSVLDLQMDPLPSEGWSGDNPSCQSCKVGNMPRSLTVFNTPGTGFNPAWIMEAISSDHESNRNTICCNASVISESRSSDDSGCRSRAVSPSGIPPSTCLVHENRTSKCLSHSSSESNSCENYDTPRNICANVIESSNRASLISSAEEYYDTPKKIKENLHLHQHHVQPHQAIQLCSCQQFSACRPVCSPAPVPPTCTHCHPPRLKCNCHVVQICPCQNVMACASRPLPVHCSCAKEVQHHCQIPSRDNPQTVATTAIYAKVDLLKKTKRKEVMDVTNSSSKATTEPPKETMPHYPHYANMGFAQSLEYYENLKDLRLRVDKCCTKCRSQHQSKARELISEKAKVEEEYLVMGPVCEARNDPNVPPYLHMKPVNNTPKCSCPTETFKEPVSTQAQSAAASPCMRRHDASSCYATNERRRMAQIRRRSNSMDSGRYLDGLENINAKTSSSTHNTLTPNSQNNSVDSIPSEKQDTPKKIVPHIKPEIVSDFRRPSSVPCKANRDSSASNDSGVSTGSLKNFGGGFLEFETIITPLSKVRQRSLDAMPLVLPRRSKSSDPLDELTFKFNKAEIKSSSAEAEVPICPPKKDCSKDISVSSSSGALTIPYIDSISSSSGASDMSDYIETLSMSSYSSSEHDNLRNCHSAVTFLRPRSGKEYQKIDRSNLEYGKTPALQGAQHTDSPSPGYISSTSSN</sequence>
<accession>A0A6A4JZL1</accession>
<feature type="compositionally biased region" description="Polar residues" evidence="1">
    <location>
        <begin position="187"/>
        <end position="196"/>
    </location>
</feature>
<dbReference type="PANTHER" id="PTHR21636:SF2">
    <property type="entry name" value="PROTEIN DOK-7"/>
    <property type="match status" value="1"/>
</dbReference>
<dbReference type="EMBL" id="WIXP02000003">
    <property type="protein sequence ID" value="KAF6213832.1"/>
    <property type="molecule type" value="Genomic_DNA"/>
</dbReference>
<dbReference type="SMART" id="SM01244">
    <property type="entry name" value="IRS"/>
    <property type="match status" value="1"/>
</dbReference>
<dbReference type="GO" id="GO:0007528">
    <property type="term" value="P:neuromuscular junction development"/>
    <property type="evidence" value="ECO:0007669"/>
    <property type="project" value="TreeGrafter"/>
</dbReference>
<feature type="region of interest" description="Disordered" evidence="1">
    <location>
        <begin position="510"/>
        <end position="529"/>
    </location>
</feature>
<feature type="compositionally biased region" description="Low complexity" evidence="1">
    <location>
        <begin position="917"/>
        <end position="929"/>
    </location>
</feature>
<keyword evidence="3" id="KW-1185">Reference proteome</keyword>
<feature type="compositionally biased region" description="Polar residues" evidence="1">
    <location>
        <begin position="739"/>
        <end position="749"/>
    </location>
</feature>
<evidence type="ECO:0000313" key="2">
    <source>
        <dbReference type="EMBL" id="KAF6213832.1"/>
    </source>
</evidence>
<dbReference type="PROSITE" id="PS51064">
    <property type="entry name" value="IRS_PTB"/>
    <property type="match status" value="1"/>
</dbReference>
<dbReference type="InterPro" id="IPR002404">
    <property type="entry name" value="IRS_PTB"/>
</dbReference>
<dbReference type="OrthoDB" id="6537982at2759"/>
<name>A0A6A4JZL1_APOLU</name>
<reference evidence="2" key="1">
    <citation type="journal article" date="2021" name="Mol. Ecol. Resour.">
        <title>Apolygus lucorum genome provides insights into omnivorousness and mesophyll feeding.</title>
        <authorList>
            <person name="Liu Y."/>
            <person name="Liu H."/>
            <person name="Wang H."/>
            <person name="Huang T."/>
            <person name="Liu B."/>
            <person name="Yang B."/>
            <person name="Yin L."/>
            <person name="Li B."/>
            <person name="Zhang Y."/>
            <person name="Zhang S."/>
            <person name="Jiang F."/>
            <person name="Zhang X."/>
            <person name="Ren Y."/>
            <person name="Wang B."/>
            <person name="Wang S."/>
            <person name="Lu Y."/>
            <person name="Wu K."/>
            <person name="Fan W."/>
            <person name="Wang G."/>
        </authorList>
    </citation>
    <scope>NUCLEOTIDE SEQUENCE</scope>
    <source>
        <strain evidence="2">12Hb</strain>
    </source>
</reference>
<organism evidence="2 3">
    <name type="scientific">Apolygus lucorum</name>
    <name type="common">Small green plant bug</name>
    <name type="synonym">Lygocoris lucorum</name>
    <dbReference type="NCBI Taxonomy" id="248454"/>
    <lineage>
        <taxon>Eukaryota</taxon>
        <taxon>Metazoa</taxon>
        <taxon>Ecdysozoa</taxon>
        <taxon>Arthropoda</taxon>
        <taxon>Hexapoda</taxon>
        <taxon>Insecta</taxon>
        <taxon>Pterygota</taxon>
        <taxon>Neoptera</taxon>
        <taxon>Paraneoptera</taxon>
        <taxon>Hemiptera</taxon>
        <taxon>Heteroptera</taxon>
        <taxon>Panheteroptera</taxon>
        <taxon>Cimicomorpha</taxon>
        <taxon>Miridae</taxon>
        <taxon>Mirini</taxon>
        <taxon>Apolygus</taxon>
    </lineage>
</organism>
<dbReference type="PANTHER" id="PTHR21636">
    <property type="entry name" value="PROTEIN DOK-7"/>
    <property type="match status" value="1"/>
</dbReference>
<feature type="compositionally biased region" description="Polar residues" evidence="1">
    <location>
        <begin position="683"/>
        <end position="702"/>
    </location>
</feature>
<feature type="compositionally biased region" description="Polar residues" evidence="1">
    <location>
        <begin position="205"/>
        <end position="216"/>
    </location>
</feature>
<dbReference type="InterPro" id="IPR011993">
    <property type="entry name" value="PH-like_dom_sf"/>
</dbReference>
<dbReference type="AlphaFoldDB" id="A0A6A4JZL1"/>
<dbReference type="Proteomes" id="UP000466442">
    <property type="component" value="Unassembled WGS sequence"/>
</dbReference>
<protein>
    <submittedName>
        <fullName evidence="2">Uncharacterized protein</fullName>
    </submittedName>
</protein>
<dbReference type="Gene3D" id="2.30.29.30">
    <property type="entry name" value="Pleckstrin-homology domain (PH domain)/Phosphotyrosine-binding domain (PTB)"/>
    <property type="match status" value="2"/>
</dbReference>
<feature type="region of interest" description="Disordered" evidence="1">
    <location>
        <begin position="184"/>
        <end position="216"/>
    </location>
</feature>
<dbReference type="InterPro" id="IPR037746">
    <property type="entry name" value="Dok-7"/>
</dbReference>
<proteinExistence type="predicted"/>
<dbReference type="Pfam" id="PF02174">
    <property type="entry name" value="IRS"/>
    <property type="match status" value="1"/>
</dbReference>
<feature type="region of interest" description="Disordered" evidence="1">
    <location>
        <begin position="897"/>
        <end position="929"/>
    </location>
</feature>
<dbReference type="SUPFAM" id="SSF50729">
    <property type="entry name" value="PH domain-like"/>
    <property type="match status" value="1"/>
</dbReference>
<gene>
    <name evidence="2" type="ORF">GE061_011554</name>
</gene>
<feature type="region of interest" description="Disordered" evidence="1">
    <location>
        <begin position="683"/>
        <end position="749"/>
    </location>
</feature>
<dbReference type="GO" id="GO:0019901">
    <property type="term" value="F:protein kinase binding"/>
    <property type="evidence" value="ECO:0007669"/>
    <property type="project" value="InterPro"/>
</dbReference>
<evidence type="ECO:0000313" key="3">
    <source>
        <dbReference type="Proteomes" id="UP000466442"/>
    </source>
</evidence>